<dbReference type="PANTHER" id="PTHR30417">
    <property type="entry name" value="N-ACETYLMURAMOYL-L-ALANINE AMIDASE AMID"/>
    <property type="match status" value="1"/>
</dbReference>
<evidence type="ECO:0000256" key="4">
    <source>
        <dbReference type="ARBA" id="ARBA00007553"/>
    </source>
</evidence>
<evidence type="ECO:0000256" key="7">
    <source>
        <dbReference type="ARBA" id="ARBA00022723"/>
    </source>
</evidence>
<dbReference type="Gene3D" id="3.40.80.10">
    <property type="entry name" value="Peptidoglycan recognition protein-like"/>
    <property type="match status" value="1"/>
</dbReference>
<evidence type="ECO:0000256" key="2">
    <source>
        <dbReference type="ARBA" id="ARBA00001947"/>
    </source>
</evidence>
<evidence type="ECO:0000256" key="6">
    <source>
        <dbReference type="ARBA" id="ARBA00022490"/>
    </source>
</evidence>
<gene>
    <name evidence="14" type="primary">ampD</name>
    <name evidence="14" type="ORF">EZI54_13810</name>
</gene>
<keyword evidence="8 14" id="KW-0378">Hydrolase</keyword>
<evidence type="ECO:0000256" key="10">
    <source>
        <dbReference type="ARBA" id="ARBA00023316"/>
    </source>
</evidence>
<keyword evidence="6" id="KW-0963">Cytoplasm</keyword>
<comment type="catalytic activity">
    <reaction evidence="1">
        <text>Hydrolyzes the link between N-acetylmuramoyl residues and L-amino acid residues in certain cell-wall glycopeptides.</text>
        <dbReference type="EC" id="3.5.1.28"/>
    </reaction>
</comment>
<evidence type="ECO:0000313" key="14">
    <source>
        <dbReference type="EMBL" id="TBW54485.1"/>
    </source>
</evidence>
<evidence type="ECO:0000256" key="12">
    <source>
        <dbReference type="ARBA" id="ARBA00042615"/>
    </source>
</evidence>
<keyword evidence="9" id="KW-0862">Zinc</keyword>
<evidence type="ECO:0000256" key="1">
    <source>
        <dbReference type="ARBA" id="ARBA00001561"/>
    </source>
</evidence>
<dbReference type="EC" id="3.5.1.28" evidence="5"/>
<dbReference type="CDD" id="cd06583">
    <property type="entry name" value="PGRP"/>
    <property type="match status" value="1"/>
</dbReference>
<keyword evidence="10" id="KW-0961">Cell wall biogenesis/degradation</keyword>
<dbReference type="EMBL" id="SJDL01000021">
    <property type="protein sequence ID" value="TBW54485.1"/>
    <property type="molecule type" value="Genomic_DNA"/>
</dbReference>
<dbReference type="SUPFAM" id="SSF55846">
    <property type="entry name" value="N-acetylmuramoyl-L-alanine amidase-like"/>
    <property type="match status" value="1"/>
</dbReference>
<organism evidence="14 15">
    <name type="scientific">Marinobacter halodurans</name>
    <dbReference type="NCBI Taxonomy" id="2528979"/>
    <lineage>
        <taxon>Bacteria</taxon>
        <taxon>Pseudomonadati</taxon>
        <taxon>Pseudomonadota</taxon>
        <taxon>Gammaproteobacteria</taxon>
        <taxon>Pseudomonadales</taxon>
        <taxon>Marinobacteraceae</taxon>
        <taxon>Marinobacter</taxon>
    </lineage>
</organism>
<evidence type="ECO:0000256" key="11">
    <source>
        <dbReference type="ARBA" id="ARBA00039257"/>
    </source>
</evidence>
<comment type="caution">
    <text evidence="14">The sequence shown here is derived from an EMBL/GenBank/DDBJ whole genome shotgun (WGS) entry which is preliminary data.</text>
</comment>
<reference evidence="14 15" key="1">
    <citation type="submission" date="2019-02" db="EMBL/GenBank/DDBJ databases">
        <title>Marinobacter halodurans sp. nov., a marine bacterium isolated from sea tidal flat.</title>
        <authorList>
            <person name="Yoo Y."/>
            <person name="Lee D.W."/>
            <person name="Kim B.S."/>
            <person name="Kim J.-J."/>
        </authorList>
    </citation>
    <scope>NUCLEOTIDE SEQUENCE [LARGE SCALE GENOMIC DNA]</scope>
    <source>
        <strain evidence="14 15">YJ-S3-2</strain>
    </source>
</reference>
<protein>
    <recommendedName>
        <fullName evidence="11">1,6-anhydro-N-acetylmuramyl-L-alanine amidase AmpD</fullName>
        <ecNumber evidence="5">3.5.1.28</ecNumber>
    </recommendedName>
    <alternativeName>
        <fullName evidence="12">N-acetylmuramoyl-L-alanine amidase</fullName>
    </alternativeName>
</protein>
<evidence type="ECO:0000256" key="8">
    <source>
        <dbReference type="ARBA" id="ARBA00022801"/>
    </source>
</evidence>
<evidence type="ECO:0000313" key="15">
    <source>
        <dbReference type="Proteomes" id="UP000313645"/>
    </source>
</evidence>
<evidence type="ECO:0000256" key="3">
    <source>
        <dbReference type="ARBA" id="ARBA00004496"/>
    </source>
</evidence>
<dbReference type="NCBIfam" id="NF008758">
    <property type="entry name" value="PRK11789.1"/>
    <property type="match status" value="1"/>
</dbReference>
<comment type="cofactor">
    <cofactor evidence="2">
        <name>Zn(2+)</name>
        <dbReference type="ChEBI" id="CHEBI:29105"/>
    </cofactor>
</comment>
<feature type="domain" description="N-acetylmuramoyl-L-alanine amidase" evidence="13">
    <location>
        <begin position="26"/>
        <end position="177"/>
    </location>
</feature>
<comment type="subcellular location">
    <subcellularLocation>
        <location evidence="3">Cytoplasm</location>
    </subcellularLocation>
</comment>
<comment type="similarity">
    <text evidence="4">Belongs to the N-acetylmuramoyl-L-alanine amidase 2 family.</text>
</comment>
<keyword evidence="15" id="KW-1185">Reference proteome</keyword>
<dbReference type="InterPro" id="IPR002502">
    <property type="entry name" value="Amidase_domain"/>
</dbReference>
<name>A0ABY1ZIN5_9GAMM</name>
<keyword evidence="7" id="KW-0479">Metal-binding</keyword>
<dbReference type="Proteomes" id="UP000313645">
    <property type="component" value="Unassembled WGS sequence"/>
</dbReference>
<dbReference type="PANTHER" id="PTHR30417:SF4">
    <property type="entry name" value="1,6-ANHYDRO-N-ACETYLMURAMYL-L-ALANINE AMIDASE AMPD"/>
    <property type="match status" value="1"/>
</dbReference>
<dbReference type="SMART" id="SM00644">
    <property type="entry name" value="Ami_2"/>
    <property type="match status" value="1"/>
</dbReference>
<dbReference type="InterPro" id="IPR036505">
    <property type="entry name" value="Amidase/PGRP_sf"/>
</dbReference>
<accession>A0ABY1ZIN5</accession>
<evidence type="ECO:0000256" key="5">
    <source>
        <dbReference type="ARBA" id="ARBA00011901"/>
    </source>
</evidence>
<evidence type="ECO:0000256" key="9">
    <source>
        <dbReference type="ARBA" id="ARBA00022833"/>
    </source>
</evidence>
<dbReference type="Pfam" id="PF01510">
    <property type="entry name" value="Amidase_2"/>
    <property type="match status" value="1"/>
</dbReference>
<proteinExistence type="inferred from homology"/>
<evidence type="ECO:0000259" key="13">
    <source>
        <dbReference type="SMART" id="SM00644"/>
    </source>
</evidence>
<sequence length="198" mass="22401">MNFQSQVPSFEIDDAGWLRHARRCTSPNFGPRPEGAEISLVVVHNISLPPGQFGGDAIERFFCNTLDPDDHPYFQEIRDLKVSAHVLVRRDGRCVQFVSFLDRAWHAGRSSFRGEDECNDFGIGIELEGTDDQPYETAQYRSLAQLTQSIMQRWPAITTDRLTGHCDIAPGRKTDPGPAFDWAYFLSLVANIRNRGEN</sequence>
<dbReference type="InterPro" id="IPR051206">
    <property type="entry name" value="NAMLAA_amidase_2"/>
</dbReference>
<dbReference type="GO" id="GO:0008745">
    <property type="term" value="F:N-acetylmuramoyl-L-alanine amidase activity"/>
    <property type="evidence" value="ECO:0007669"/>
    <property type="project" value="UniProtKB-EC"/>
</dbReference>